<organism evidence="1 2">
    <name type="scientific">Streptomyces longisporoflavus</name>
    <dbReference type="NCBI Taxonomy" id="28044"/>
    <lineage>
        <taxon>Bacteria</taxon>
        <taxon>Bacillati</taxon>
        <taxon>Actinomycetota</taxon>
        <taxon>Actinomycetes</taxon>
        <taxon>Kitasatosporales</taxon>
        <taxon>Streptomycetaceae</taxon>
        <taxon>Streptomyces</taxon>
    </lineage>
</organism>
<comment type="caution">
    <text evidence="1">The sequence shown here is derived from an EMBL/GenBank/DDBJ whole genome shotgun (WGS) entry which is preliminary data.</text>
</comment>
<dbReference type="Gene3D" id="3.80.10.10">
    <property type="entry name" value="Ribonuclease Inhibitor"/>
    <property type="match status" value="1"/>
</dbReference>
<dbReference type="InterPro" id="IPR047722">
    <property type="entry name" value="STM4015-like"/>
</dbReference>
<protein>
    <submittedName>
        <fullName evidence="1">STM4015 family protein</fullName>
    </submittedName>
</protein>
<dbReference type="RefSeq" id="WP_397707203.1">
    <property type="nucleotide sequence ID" value="NZ_JBIRGN010000001.1"/>
</dbReference>
<name>A0ABW7QI69_9ACTN</name>
<sequence length="320" mass="34988">MTIGDDQQHWHGLPIREFPQFDEKITDELPAADSVAWRIAVNAYDGDEQWESAFARFTEAVDIARVRAIIVGAWSDVYENGPEEVIAALAGAKERMPALRALFLGDIDSEECEISWIKQACVTPLLDAFPELEELAVRGSDGLTFPAVRHGRLRSLTFESGGLPVGVVRGIAASDLPALEHLDLWLGTSEYGGDAAVTDLEPFFAGTRLPRLRYLALRNSEIQDEIAEAMASAPVVARLEVLDLSMGVLTDEGATALLAGQPLTHLKKLDLHHNFLSEALSARVRETLEPAGVEVCLDPEDADDDEEEDGTVWRYVAVGE</sequence>
<evidence type="ECO:0000313" key="1">
    <source>
        <dbReference type="EMBL" id="MFH8543954.1"/>
    </source>
</evidence>
<dbReference type="NCBIfam" id="NF038076">
    <property type="entry name" value="fam_STM4015"/>
    <property type="match status" value="1"/>
</dbReference>
<dbReference type="InterPro" id="IPR001611">
    <property type="entry name" value="Leu-rich_rpt"/>
</dbReference>
<dbReference type="Proteomes" id="UP001610818">
    <property type="component" value="Unassembled WGS sequence"/>
</dbReference>
<keyword evidence="2" id="KW-1185">Reference proteome</keyword>
<proteinExistence type="predicted"/>
<dbReference type="SUPFAM" id="SSF52047">
    <property type="entry name" value="RNI-like"/>
    <property type="match status" value="1"/>
</dbReference>
<reference evidence="1 2" key="1">
    <citation type="submission" date="2024-10" db="EMBL/GenBank/DDBJ databases">
        <title>The Natural Products Discovery Center: Release of the First 8490 Sequenced Strains for Exploring Actinobacteria Biosynthetic Diversity.</title>
        <authorList>
            <person name="Kalkreuter E."/>
            <person name="Kautsar S.A."/>
            <person name="Yang D."/>
            <person name="Bader C.D."/>
            <person name="Teijaro C.N."/>
            <person name="Fluegel L."/>
            <person name="Davis C.M."/>
            <person name="Simpson J.R."/>
            <person name="Lauterbach L."/>
            <person name="Steele A.D."/>
            <person name="Gui C."/>
            <person name="Meng S."/>
            <person name="Li G."/>
            <person name="Viehrig K."/>
            <person name="Ye F."/>
            <person name="Su P."/>
            <person name="Kiefer A.F."/>
            <person name="Nichols A."/>
            <person name="Cepeda A.J."/>
            <person name="Yan W."/>
            <person name="Fan B."/>
            <person name="Jiang Y."/>
            <person name="Adhikari A."/>
            <person name="Zheng C.-J."/>
            <person name="Schuster L."/>
            <person name="Cowan T.M."/>
            <person name="Smanski M.J."/>
            <person name="Chevrette M.G."/>
            <person name="De Carvalho L.P.S."/>
            <person name="Shen B."/>
        </authorList>
    </citation>
    <scope>NUCLEOTIDE SEQUENCE [LARGE SCALE GENOMIC DNA]</scope>
    <source>
        <strain evidence="1 2">NPDC017990</strain>
    </source>
</reference>
<dbReference type="Pfam" id="PF13516">
    <property type="entry name" value="LRR_6"/>
    <property type="match status" value="2"/>
</dbReference>
<dbReference type="InterPro" id="IPR032675">
    <property type="entry name" value="LRR_dom_sf"/>
</dbReference>
<accession>A0ABW7QI69</accession>
<gene>
    <name evidence="1" type="ORF">ACH4F9_02940</name>
</gene>
<evidence type="ECO:0000313" key="2">
    <source>
        <dbReference type="Proteomes" id="UP001610818"/>
    </source>
</evidence>
<dbReference type="EMBL" id="JBIRGQ010000001">
    <property type="protein sequence ID" value="MFH8543954.1"/>
    <property type="molecule type" value="Genomic_DNA"/>
</dbReference>